<feature type="chain" id="PRO_5006917175" evidence="1">
    <location>
        <begin position="22"/>
        <end position="103"/>
    </location>
</feature>
<dbReference type="SUPFAM" id="SSF47781">
    <property type="entry name" value="RuvA domain 2-like"/>
    <property type="match status" value="1"/>
</dbReference>
<dbReference type="Gene3D" id="1.10.150.280">
    <property type="entry name" value="AF1531-like domain"/>
    <property type="match status" value="1"/>
</dbReference>
<name>A0A0W0Y1T2_9GAMM</name>
<dbReference type="EMBL" id="LNYS01000007">
    <property type="protein sequence ID" value="KTD50672.1"/>
    <property type="molecule type" value="Genomic_DNA"/>
</dbReference>
<dbReference type="PANTHER" id="PTHR21180:SF32">
    <property type="entry name" value="ENDONUCLEASE_EXONUCLEASE_PHOSPHATASE FAMILY DOMAIN-CONTAINING PROTEIN 1"/>
    <property type="match status" value="1"/>
</dbReference>
<dbReference type="AlphaFoldDB" id="A0A0W0Y1T2"/>
<dbReference type="RefSeq" id="WP_065236148.1">
    <property type="nucleotide sequence ID" value="NZ_CAAAIK010000022.1"/>
</dbReference>
<evidence type="ECO:0000256" key="1">
    <source>
        <dbReference type="SAM" id="SignalP"/>
    </source>
</evidence>
<protein>
    <submittedName>
        <fullName evidence="2">Competence protein ComEA</fullName>
    </submittedName>
</protein>
<accession>A0A0W0Y1T2</accession>
<proteinExistence type="predicted"/>
<gene>
    <name evidence="2" type="primary">comEA</name>
    <name evidence="2" type="ORF">Lqui_1238</name>
</gene>
<dbReference type="Proteomes" id="UP000054618">
    <property type="component" value="Unassembled WGS sequence"/>
</dbReference>
<comment type="caution">
    <text evidence="2">The sequence shown here is derived from an EMBL/GenBank/DDBJ whole genome shotgun (WGS) entry which is preliminary data.</text>
</comment>
<sequence length="103" mass="11422">MKSKLIGLILSFVMFNLPLHASEVPVTPTEKQSGSTINLNSADIKTLSKSIKGIGKKRAESIIKYRTEHGDFKRVEDLASVPGIGKKFVNSHLKELQKTFIIQ</sequence>
<evidence type="ECO:0000313" key="2">
    <source>
        <dbReference type="EMBL" id="KTD50672.1"/>
    </source>
</evidence>
<keyword evidence="1" id="KW-0732">Signal</keyword>
<dbReference type="GO" id="GO:0015628">
    <property type="term" value="P:protein secretion by the type II secretion system"/>
    <property type="evidence" value="ECO:0007669"/>
    <property type="project" value="TreeGrafter"/>
</dbReference>
<organism evidence="2 3">
    <name type="scientific">Legionella quinlivanii</name>
    <dbReference type="NCBI Taxonomy" id="45073"/>
    <lineage>
        <taxon>Bacteria</taxon>
        <taxon>Pseudomonadati</taxon>
        <taxon>Pseudomonadota</taxon>
        <taxon>Gammaproteobacteria</taxon>
        <taxon>Legionellales</taxon>
        <taxon>Legionellaceae</taxon>
        <taxon>Legionella</taxon>
    </lineage>
</organism>
<dbReference type="InterPro" id="IPR004509">
    <property type="entry name" value="Competence_ComEA_HhH"/>
</dbReference>
<feature type="signal peptide" evidence="1">
    <location>
        <begin position="1"/>
        <end position="21"/>
    </location>
</feature>
<reference evidence="2 3" key="1">
    <citation type="submission" date="2015-11" db="EMBL/GenBank/DDBJ databases">
        <title>Genomic analysis of 38 Legionella species identifies large and diverse effector repertoires.</title>
        <authorList>
            <person name="Burstein D."/>
            <person name="Amaro F."/>
            <person name="Zusman T."/>
            <person name="Lifshitz Z."/>
            <person name="Cohen O."/>
            <person name="Gilbert J.A."/>
            <person name="Pupko T."/>
            <person name="Shuman H.A."/>
            <person name="Segal G."/>
        </authorList>
    </citation>
    <scope>NUCLEOTIDE SEQUENCE [LARGE SCALE GENOMIC DNA]</scope>
    <source>
        <strain evidence="2 3">CDC#1442-AUS-E</strain>
    </source>
</reference>
<evidence type="ECO:0000313" key="3">
    <source>
        <dbReference type="Proteomes" id="UP000054618"/>
    </source>
</evidence>
<dbReference type="PANTHER" id="PTHR21180">
    <property type="entry name" value="ENDONUCLEASE/EXONUCLEASE/PHOSPHATASE FAMILY DOMAIN-CONTAINING PROTEIN 1"/>
    <property type="match status" value="1"/>
</dbReference>
<dbReference type="NCBIfam" id="TIGR00426">
    <property type="entry name" value="competence protein ComEA helix-hairpin-helix repeat region"/>
    <property type="match status" value="1"/>
</dbReference>
<keyword evidence="3" id="KW-1185">Reference proteome</keyword>
<dbReference type="STRING" id="45073.Lqui_1238"/>
<dbReference type="GO" id="GO:0015627">
    <property type="term" value="C:type II protein secretion system complex"/>
    <property type="evidence" value="ECO:0007669"/>
    <property type="project" value="TreeGrafter"/>
</dbReference>
<dbReference type="InterPro" id="IPR010994">
    <property type="entry name" value="RuvA_2-like"/>
</dbReference>
<dbReference type="InterPro" id="IPR051675">
    <property type="entry name" value="Endo/Exo/Phosphatase_dom_1"/>
</dbReference>
<dbReference type="PATRIC" id="fig|45073.5.peg.1306"/>
<dbReference type="Pfam" id="PF12836">
    <property type="entry name" value="HHH_3"/>
    <property type="match status" value="1"/>
</dbReference>